<dbReference type="GO" id="GO:0005247">
    <property type="term" value="F:voltage-gated chloride channel activity"/>
    <property type="evidence" value="ECO:0007669"/>
    <property type="project" value="TreeGrafter"/>
</dbReference>
<feature type="transmembrane region" description="Helical" evidence="9">
    <location>
        <begin position="248"/>
        <end position="266"/>
    </location>
</feature>
<dbReference type="AlphaFoldDB" id="A0A4R3HVP3"/>
<accession>A0A4R3HVP3</accession>
<keyword evidence="6 9" id="KW-0472">Membrane</keyword>
<feature type="transmembrane region" description="Helical" evidence="9">
    <location>
        <begin position="207"/>
        <end position="228"/>
    </location>
</feature>
<comment type="caution">
    <text evidence="10">The sequence shown here is derived from an EMBL/GenBank/DDBJ whole genome shotgun (WGS) entry which is preliminary data.</text>
</comment>
<dbReference type="RefSeq" id="WP_132704021.1">
    <property type="nucleotide sequence ID" value="NZ_SLZR01000027.1"/>
</dbReference>
<keyword evidence="11" id="KW-1185">Reference proteome</keyword>
<dbReference type="GO" id="GO:0005886">
    <property type="term" value="C:plasma membrane"/>
    <property type="evidence" value="ECO:0007669"/>
    <property type="project" value="TreeGrafter"/>
</dbReference>
<evidence type="ECO:0000256" key="8">
    <source>
        <dbReference type="SAM" id="MobiDB-lite"/>
    </source>
</evidence>
<evidence type="ECO:0000256" key="7">
    <source>
        <dbReference type="ARBA" id="ARBA00023214"/>
    </source>
</evidence>
<keyword evidence="4 9" id="KW-1133">Transmembrane helix</keyword>
<dbReference type="EMBL" id="SLZR01000027">
    <property type="protein sequence ID" value="TCS36145.1"/>
    <property type="molecule type" value="Genomic_DNA"/>
</dbReference>
<evidence type="ECO:0000256" key="4">
    <source>
        <dbReference type="ARBA" id="ARBA00022989"/>
    </source>
</evidence>
<dbReference type="InterPro" id="IPR001807">
    <property type="entry name" value="ClC"/>
</dbReference>
<dbReference type="OrthoDB" id="9767361at2"/>
<feature type="transmembrane region" description="Helical" evidence="9">
    <location>
        <begin position="175"/>
        <end position="200"/>
    </location>
</feature>
<dbReference type="PANTHER" id="PTHR45711">
    <property type="entry name" value="CHLORIDE CHANNEL PROTEIN"/>
    <property type="match status" value="1"/>
</dbReference>
<feature type="transmembrane region" description="Helical" evidence="9">
    <location>
        <begin position="73"/>
        <end position="95"/>
    </location>
</feature>
<keyword evidence="3 9" id="KW-0812">Transmembrane</keyword>
<organism evidence="10 11">
    <name type="scientific">Reinekea marinisedimentorum</name>
    <dbReference type="NCBI Taxonomy" id="230495"/>
    <lineage>
        <taxon>Bacteria</taxon>
        <taxon>Pseudomonadati</taxon>
        <taxon>Pseudomonadota</taxon>
        <taxon>Gammaproteobacteria</taxon>
        <taxon>Oceanospirillales</taxon>
        <taxon>Saccharospirillaceae</taxon>
        <taxon>Reinekea</taxon>
    </lineage>
</organism>
<evidence type="ECO:0000313" key="11">
    <source>
        <dbReference type="Proteomes" id="UP000295793"/>
    </source>
</evidence>
<keyword evidence="7" id="KW-0868">Chloride</keyword>
<dbReference type="Pfam" id="PF00654">
    <property type="entry name" value="Voltage_CLC"/>
    <property type="match status" value="1"/>
</dbReference>
<name>A0A4R3HVP3_9GAMM</name>
<keyword evidence="5" id="KW-0406">Ion transport</keyword>
<evidence type="ECO:0000256" key="5">
    <source>
        <dbReference type="ARBA" id="ARBA00023065"/>
    </source>
</evidence>
<comment type="subcellular location">
    <subcellularLocation>
        <location evidence="1">Membrane</location>
        <topology evidence="1">Multi-pass membrane protein</topology>
    </subcellularLocation>
</comment>
<proteinExistence type="predicted"/>
<evidence type="ECO:0000256" key="9">
    <source>
        <dbReference type="SAM" id="Phobius"/>
    </source>
</evidence>
<feature type="transmembrane region" description="Helical" evidence="9">
    <location>
        <begin position="390"/>
        <end position="412"/>
    </location>
</feature>
<feature type="transmembrane region" description="Helical" evidence="9">
    <location>
        <begin position="359"/>
        <end position="378"/>
    </location>
</feature>
<feature type="transmembrane region" description="Helical" evidence="9">
    <location>
        <begin position="123"/>
        <end position="144"/>
    </location>
</feature>
<reference evidence="10 11" key="1">
    <citation type="submission" date="2019-03" db="EMBL/GenBank/DDBJ databases">
        <title>Genomic Encyclopedia of Archaeal and Bacterial Type Strains, Phase II (KMG-II): from individual species to whole genera.</title>
        <authorList>
            <person name="Goeker M."/>
        </authorList>
    </citation>
    <scope>NUCLEOTIDE SEQUENCE [LARGE SCALE GENOMIC DNA]</scope>
    <source>
        <strain evidence="10 11">DSM 15388</strain>
    </source>
</reference>
<feature type="transmembrane region" description="Helical" evidence="9">
    <location>
        <begin position="287"/>
        <end position="307"/>
    </location>
</feature>
<evidence type="ECO:0000256" key="2">
    <source>
        <dbReference type="ARBA" id="ARBA00022448"/>
    </source>
</evidence>
<dbReference type="InterPro" id="IPR014743">
    <property type="entry name" value="Cl-channel_core"/>
</dbReference>
<protein>
    <submittedName>
        <fullName evidence="10">CIC family chloride channel protein</fullName>
    </submittedName>
</protein>
<dbReference type="PRINTS" id="PR00762">
    <property type="entry name" value="CLCHANNEL"/>
</dbReference>
<sequence length="480" mass="51307">MSSISDEVPSGNNDQEQPSGIVRRFLRRDKTSITILLLSAFVGMLAGYLSTFFEIGVHWVGEHRTAYLLENSPAWTVAVSSFVISAVIAAFGYLLTHTIAPDAAGSGIPEIEGAMDDLRPVRWWRVLPVKFFGGLGTLGSGMVLGREGPSVQMGGNVGSMVADIFRLKDNEGRHALLASGAAAGLSAAFNAPLAGTLFVVEEMRPQFRYSLISIKAVFIASIMANIIYRSIKGQDAVIDLPSYGSPELMALWLYLVLGMLFGIFGVHFNRLVVRSLDFYAKLHRGELLRYVGLGGLLGGCFGVLLLYFPELTGGGVEWIPAATRGDFGLFMLLIIFVGRLAATLICFGSGAPGGIFAPMLALGTMAGTLFGLLAHAMFPDMGLEPGTFAIAGMGALFAATVRAPLTGIVLVLEMTDNYNLILPMLITCLGATMLAQLLGGRPIYSLLLERTLRASVRKKKADQAAAESEEQQNTQNGQPS</sequence>
<evidence type="ECO:0000256" key="3">
    <source>
        <dbReference type="ARBA" id="ARBA00022692"/>
    </source>
</evidence>
<gene>
    <name evidence="10" type="ORF">BCF53_12728</name>
</gene>
<feature type="compositionally biased region" description="Polar residues" evidence="8">
    <location>
        <begin position="1"/>
        <end position="18"/>
    </location>
</feature>
<feature type="transmembrane region" description="Helical" evidence="9">
    <location>
        <begin position="419"/>
        <end position="438"/>
    </location>
</feature>
<evidence type="ECO:0000256" key="6">
    <source>
        <dbReference type="ARBA" id="ARBA00023136"/>
    </source>
</evidence>
<feature type="transmembrane region" description="Helical" evidence="9">
    <location>
        <begin position="327"/>
        <end position="347"/>
    </location>
</feature>
<dbReference type="CDD" id="cd01031">
    <property type="entry name" value="EriC"/>
    <property type="match status" value="1"/>
</dbReference>
<evidence type="ECO:0000256" key="1">
    <source>
        <dbReference type="ARBA" id="ARBA00004141"/>
    </source>
</evidence>
<dbReference type="Gene3D" id="1.10.3080.10">
    <property type="entry name" value="Clc chloride channel"/>
    <property type="match status" value="1"/>
</dbReference>
<dbReference type="PANTHER" id="PTHR45711:SF6">
    <property type="entry name" value="CHLORIDE CHANNEL PROTEIN"/>
    <property type="match status" value="1"/>
</dbReference>
<dbReference type="Proteomes" id="UP000295793">
    <property type="component" value="Unassembled WGS sequence"/>
</dbReference>
<dbReference type="NCBIfam" id="NF003640">
    <property type="entry name" value="PRK05277.1"/>
    <property type="match status" value="1"/>
</dbReference>
<feature type="region of interest" description="Disordered" evidence="8">
    <location>
        <begin position="1"/>
        <end position="20"/>
    </location>
</feature>
<keyword evidence="2" id="KW-0813">Transport</keyword>
<feature type="region of interest" description="Disordered" evidence="8">
    <location>
        <begin position="459"/>
        <end position="480"/>
    </location>
</feature>
<evidence type="ECO:0000313" key="10">
    <source>
        <dbReference type="EMBL" id="TCS36145.1"/>
    </source>
</evidence>
<feature type="transmembrane region" description="Helical" evidence="9">
    <location>
        <begin position="33"/>
        <end position="53"/>
    </location>
</feature>
<dbReference type="SUPFAM" id="SSF81340">
    <property type="entry name" value="Clc chloride channel"/>
    <property type="match status" value="1"/>
</dbReference>